<protein>
    <submittedName>
        <fullName evidence="1">Uncharacterized protein</fullName>
    </submittedName>
</protein>
<proteinExistence type="predicted"/>
<organism evidence="1 2">
    <name type="scientific">Acidihalobacter ferrooxydans</name>
    <dbReference type="NCBI Taxonomy" id="1765967"/>
    <lineage>
        <taxon>Bacteria</taxon>
        <taxon>Pseudomonadati</taxon>
        <taxon>Pseudomonadota</taxon>
        <taxon>Gammaproteobacteria</taxon>
        <taxon>Chromatiales</taxon>
        <taxon>Ectothiorhodospiraceae</taxon>
        <taxon>Acidihalobacter</taxon>
    </lineage>
</organism>
<accession>A0A1P8UDL9</accession>
<dbReference type="STRING" id="1765967.BW247_01645"/>
<reference evidence="1 2" key="1">
    <citation type="submission" date="2017-01" db="EMBL/GenBank/DDBJ databases">
        <title>Draft sequence of Acidihalobacter ferrooxidans strain DSM 14175 (strain V8).</title>
        <authorList>
            <person name="Khaleque H.N."/>
            <person name="Ramsay J.P."/>
            <person name="Murphy R.J.T."/>
            <person name="Kaksonen A.H."/>
            <person name="Boxall N.J."/>
            <person name="Watkin E.L.J."/>
        </authorList>
    </citation>
    <scope>NUCLEOTIDE SEQUENCE [LARGE SCALE GENOMIC DNA]</scope>
    <source>
        <strain evidence="1 2">V8</strain>
    </source>
</reference>
<dbReference type="KEGG" id="afy:BW247_01645"/>
<sequence>MARPIRNVKDCMIGPMFSHKPLADLIEQSGLLARAQGVIAFDVASNMKLEVLQSSKSISLLGFLLKSGRSDEFDTGA</sequence>
<dbReference type="Proteomes" id="UP000243807">
    <property type="component" value="Chromosome"/>
</dbReference>
<name>A0A1P8UDL9_9GAMM</name>
<evidence type="ECO:0000313" key="2">
    <source>
        <dbReference type="Proteomes" id="UP000243807"/>
    </source>
</evidence>
<dbReference type="EMBL" id="CP019434">
    <property type="protein sequence ID" value="APZ41961.1"/>
    <property type="molecule type" value="Genomic_DNA"/>
</dbReference>
<dbReference type="RefSeq" id="WP_076835308.1">
    <property type="nucleotide sequence ID" value="NZ_CP019434.1"/>
</dbReference>
<gene>
    <name evidence="1" type="ORF">BW247_01645</name>
</gene>
<keyword evidence="2" id="KW-1185">Reference proteome</keyword>
<dbReference type="AlphaFoldDB" id="A0A1P8UDL9"/>
<evidence type="ECO:0000313" key="1">
    <source>
        <dbReference type="EMBL" id="APZ41961.1"/>
    </source>
</evidence>